<evidence type="ECO:0000256" key="1">
    <source>
        <dbReference type="SAM" id="MobiDB-lite"/>
    </source>
</evidence>
<dbReference type="WBParaSite" id="PSU_v2.g10412.t1">
    <property type="protein sequence ID" value="PSU_v2.g10412.t1"/>
    <property type="gene ID" value="PSU_v2.g10412"/>
</dbReference>
<organism evidence="2 3">
    <name type="scientific">Panagrolaimus superbus</name>
    <dbReference type="NCBI Taxonomy" id="310955"/>
    <lineage>
        <taxon>Eukaryota</taxon>
        <taxon>Metazoa</taxon>
        <taxon>Ecdysozoa</taxon>
        <taxon>Nematoda</taxon>
        <taxon>Chromadorea</taxon>
        <taxon>Rhabditida</taxon>
        <taxon>Tylenchina</taxon>
        <taxon>Panagrolaimomorpha</taxon>
        <taxon>Panagrolaimoidea</taxon>
        <taxon>Panagrolaimidae</taxon>
        <taxon>Panagrolaimus</taxon>
    </lineage>
</organism>
<feature type="compositionally biased region" description="Basic and acidic residues" evidence="1">
    <location>
        <begin position="77"/>
        <end position="96"/>
    </location>
</feature>
<keyword evidence="2" id="KW-1185">Reference proteome</keyword>
<feature type="compositionally biased region" description="Basic and acidic residues" evidence="1">
    <location>
        <begin position="46"/>
        <end position="57"/>
    </location>
</feature>
<proteinExistence type="predicted"/>
<name>A0A914XV41_9BILA</name>
<feature type="compositionally biased region" description="Pro residues" evidence="1">
    <location>
        <begin position="1"/>
        <end position="11"/>
    </location>
</feature>
<protein>
    <submittedName>
        <fullName evidence="3">Uncharacterized protein</fullName>
    </submittedName>
</protein>
<dbReference type="Proteomes" id="UP000887577">
    <property type="component" value="Unplaced"/>
</dbReference>
<dbReference type="AlphaFoldDB" id="A0A914XV41"/>
<evidence type="ECO:0000313" key="2">
    <source>
        <dbReference type="Proteomes" id="UP000887577"/>
    </source>
</evidence>
<evidence type="ECO:0000313" key="3">
    <source>
        <dbReference type="WBParaSite" id="PSU_v2.g10412.t1"/>
    </source>
</evidence>
<accession>A0A914XV41</accession>
<reference evidence="3" key="1">
    <citation type="submission" date="2022-11" db="UniProtKB">
        <authorList>
            <consortium name="WormBaseParasite"/>
        </authorList>
    </citation>
    <scope>IDENTIFICATION</scope>
</reference>
<sequence length="96" mass="11062">MAAKPAPPPAPQKKFKKSIKREPKTPDEDYGEVPEPTHSAKKRREKQLEEEKQEKIGKGFYQPKSDEDDTLEPIQSLKEEKQKISTKKSNEKEVSK</sequence>
<feature type="region of interest" description="Disordered" evidence="1">
    <location>
        <begin position="1"/>
        <end position="96"/>
    </location>
</feature>